<feature type="compositionally biased region" description="Polar residues" evidence="1">
    <location>
        <begin position="372"/>
        <end position="387"/>
    </location>
</feature>
<dbReference type="EMBL" id="JBHTHZ010000009">
    <property type="protein sequence ID" value="MFD0794283.1"/>
    <property type="molecule type" value="Genomic_DNA"/>
</dbReference>
<gene>
    <name evidence="2" type="ORF">ACFQZX_11700</name>
</gene>
<dbReference type="Proteomes" id="UP001597010">
    <property type="component" value="Unassembled WGS sequence"/>
</dbReference>
<evidence type="ECO:0000256" key="1">
    <source>
        <dbReference type="SAM" id="MobiDB-lite"/>
    </source>
</evidence>
<feature type="compositionally biased region" description="Low complexity" evidence="1">
    <location>
        <begin position="137"/>
        <end position="152"/>
    </location>
</feature>
<accession>A0ABW3AT85</accession>
<name>A0ABW3AT85_9SPHI</name>
<dbReference type="RefSeq" id="WP_377115391.1">
    <property type="nucleotide sequence ID" value="NZ_JBHTHZ010000009.1"/>
</dbReference>
<feature type="compositionally biased region" description="Basic and acidic residues" evidence="1">
    <location>
        <begin position="349"/>
        <end position="360"/>
    </location>
</feature>
<protein>
    <submittedName>
        <fullName evidence="2">Uncharacterized protein</fullName>
    </submittedName>
</protein>
<feature type="region of interest" description="Disordered" evidence="1">
    <location>
        <begin position="95"/>
        <end position="387"/>
    </location>
</feature>
<organism evidence="2 3">
    <name type="scientific">Mucilaginibacter litoreus</name>
    <dbReference type="NCBI Taxonomy" id="1048221"/>
    <lineage>
        <taxon>Bacteria</taxon>
        <taxon>Pseudomonadati</taxon>
        <taxon>Bacteroidota</taxon>
        <taxon>Sphingobacteriia</taxon>
        <taxon>Sphingobacteriales</taxon>
        <taxon>Sphingobacteriaceae</taxon>
        <taxon>Mucilaginibacter</taxon>
    </lineage>
</organism>
<proteinExistence type="predicted"/>
<keyword evidence="3" id="KW-1185">Reference proteome</keyword>
<sequence>MTFEEFFKKKKIDLMALQAAQPGLFSEFKDHFEKMGEKSFDHTKKYWFNKLRLQYYLAPEVKVEKVIIENKLAEQTITAALAEAAPAPSVGFKPRFKAGMGSKPADTASDKKDLPEKDAAAVTPEANEAAAKHEAPAFEQQKAEMQQQADQMPRNTDGEAKEDAPPTTLGTGFKPRFNMKMAQGKAPQTKEFEQDNPPGTEPEREAATDEAEQAAAPKPAGFKPRFNAKTMAAKPVEDTGKEPGNSEPVNTEKPDAPVEAPAPKPAGFKPRFNAKTMGAKPVEDTDKEPGNPEPPANTEQADVPEQTASKPAGFKPRFNMKMVAPKPDEIPGTATESPAPTEDEPADTNEVKNIEKDTEAVPKLGFKPRFNPKTTKPQSPGNNEEEK</sequence>
<feature type="compositionally biased region" description="Basic and acidic residues" evidence="1">
    <location>
        <begin position="108"/>
        <end position="119"/>
    </location>
</feature>
<reference evidence="3" key="1">
    <citation type="journal article" date="2019" name="Int. J. Syst. Evol. Microbiol.">
        <title>The Global Catalogue of Microorganisms (GCM) 10K type strain sequencing project: providing services to taxonomists for standard genome sequencing and annotation.</title>
        <authorList>
            <consortium name="The Broad Institute Genomics Platform"/>
            <consortium name="The Broad Institute Genome Sequencing Center for Infectious Disease"/>
            <person name="Wu L."/>
            <person name="Ma J."/>
        </authorList>
    </citation>
    <scope>NUCLEOTIDE SEQUENCE [LARGE SCALE GENOMIC DNA]</scope>
    <source>
        <strain evidence="3">CCUG 61484</strain>
    </source>
</reference>
<evidence type="ECO:0000313" key="3">
    <source>
        <dbReference type="Proteomes" id="UP001597010"/>
    </source>
</evidence>
<comment type="caution">
    <text evidence="2">The sequence shown here is derived from an EMBL/GenBank/DDBJ whole genome shotgun (WGS) entry which is preliminary data.</text>
</comment>
<feature type="compositionally biased region" description="Basic and acidic residues" evidence="1">
    <location>
        <begin position="281"/>
        <end position="290"/>
    </location>
</feature>
<evidence type="ECO:0000313" key="2">
    <source>
        <dbReference type="EMBL" id="MFD0794283.1"/>
    </source>
</evidence>
<feature type="compositionally biased region" description="Low complexity" evidence="1">
    <location>
        <begin position="120"/>
        <end position="129"/>
    </location>
</feature>